<keyword evidence="1" id="KW-0472">Membrane</keyword>
<dbReference type="Pfam" id="PF13519">
    <property type="entry name" value="VWA_2"/>
    <property type="match status" value="1"/>
</dbReference>
<reference evidence="4 5" key="1">
    <citation type="journal article" date="2014" name="Int. J. Syst. Evol. Microbiol.">
        <title>Complete genome sequence of Corynebacterium casei LMG S-19264T (=DSM 44701T), isolated from a smear-ripened cheese.</title>
        <authorList>
            <consortium name="US DOE Joint Genome Institute (JGI-PGF)"/>
            <person name="Walter F."/>
            <person name="Albersmeier A."/>
            <person name="Kalinowski J."/>
            <person name="Ruckert C."/>
        </authorList>
    </citation>
    <scope>NUCLEOTIDE SEQUENCE [LARGE SCALE GENOMIC DNA]</scope>
    <source>
        <strain evidence="4 5">CGMCC 1.15286</strain>
    </source>
</reference>
<dbReference type="AlphaFoldDB" id="A0A917M698"/>
<feature type="domain" description="VWFA" evidence="3">
    <location>
        <begin position="90"/>
        <end position="194"/>
    </location>
</feature>
<keyword evidence="1" id="KW-0812">Transmembrane</keyword>
<evidence type="ECO:0000313" key="4">
    <source>
        <dbReference type="EMBL" id="GGG80028.1"/>
    </source>
</evidence>
<dbReference type="InterPro" id="IPR002035">
    <property type="entry name" value="VWF_A"/>
</dbReference>
<organism evidence="4 5">
    <name type="scientific">Paenibacillus radicis</name>
    <name type="common">ex Gao et al. 2016</name>
    <dbReference type="NCBI Taxonomy" id="1737354"/>
    <lineage>
        <taxon>Bacteria</taxon>
        <taxon>Bacillati</taxon>
        <taxon>Bacillota</taxon>
        <taxon>Bacilli</taxon>
        <taxon>Bacillales</taxon>
        <taxon>Paenibacillaceae</taxon>
        <taxon>Paenibacillus</taxon>
    </lineage>
</organism>
<feature type="transmembrane region" description="Helical" evidence="1">
    <location>
        <begin position="633"/>
        <end position="652"/>
    </location>
</feature>
<evidence type="ECO:0000259" key="3">
    <source>
        <dbReference type="Pfam" id="PF13519"/>
    </source>
</evidence>
<dbReference type="InterPro" id="IPR024163">
    <property type="entry name" value="Aerotolerance_reg_N"/>
</dbReference>
<dbReference type="Gene3D" id="3.40.50.410">
    <property type="entry name" value="von Willebrand factor, type A domain"/>
    <property type="match status" value="1"/>
</dbReference>
<gene>
    <name evidence="4" type="ORF">GCM10010918_41430</name>
</gene>
<dbReference type="PANTHER" id="PTHR37464">
    <property type="entry name" value="BLL2463 PROTEIN"/>
    <property type="match status" value="1"/>
</dbReference>
<dbReference type="EMBL" id="BMHY01000009">
    <property type="protein sequence ID" value="GGG80028.1"/>
    <property type="molecule type" value="Genomic_DNA"/>
</dbReference>
<dbReference type="SUPFAM" id="SSF53300">
    <property type="entry name" value="vWA-like"/>
    <property type="match status" value="1"/>
</dbReference>
<evidence type="ECO:0000256" key="1">
    <source>
        <dbReference type="SAM" id="Phobius"/>
    </source>
</evidence>
<dbReference type="InterPro" id="IPR036465">
    <property type="entry name" value="vWFA_dom_sf"/>
</dbReference>
<keyword evidence="1" id="KW-1133">Transmembrane helix</keyword>
<comment type="caution">
    <text evidence="4">The sequence shown here is derived from an EMBL/GenBank/DDBJ whole genome shotgun (WGS) entry which is preliminary data.</text>
</comment>
<dbReference type="PANTHER" id="PTHR37464:SF1">
    <property type="entry name" value="BLL2463 PROTEIN"/>
    <property type="match status" value="1"/>
</dbReference>
<dbReference type="RefSeq" id="WP_188891111.1">
    <property type="nucleotide sequence ID" value="NZ_BMHY01000009.1"/>
</dbReference>
<name>A0A917M698_9BACL</name>
<keyword evidence="4" id="KW-0449">Lipoprotein</keyword>
<feature type="transmembrane region" description="Helical" evidence="1">
    <location>
        <begin position="6"/>
        <end position="24"/>
    </location>
</feature>
<keyword evidence="5" id="KW-1185">Reference proteome</keyword>
<dbReference type="Proteomes" id="UP000600247">
    <property type="component" value="Unassembled WGS sequence"/>
</dbReference>
<protein>
    <submittedName>
        <fullName evidence="4">Lipoprotein</fullName>
    </submittedName>
</protein>
<feature type="domain" description="Aerotolerance regulator N-terminal" evidence="2">
    <location>
        <begin position="1"/>
        <end position="78"/>
    </location>
</feature>
<evidence type="ECO:0000313" key="5">
    <source>
        <dbReference type="Proteomes" id="UP000600247"/>
    </source>
</evidence>
<evidence type="ECO:0000259" key="2">
    <source>
        <dbReference type="Pfam" id="PF07584"/>
    </source>
</evidence>
<dbReference type="Pfam" id="PF07584">
    <property type="entry name" value="BatA"/>
    <property type="match status" value="1"/>
</dbReference>
<sequence>MQFLSPISAIFALSLPAIVLMYVLKRVYIDTEIASHLLWNRVLREQEANRPWQKLRSRPLLLLQLLAAALLVFALMQPYWTREAAATGHTVLVMDSSASMTVRSDDGRSLLQQNVQLAEDWIAGQKEGRRITIIATGEQPEIIASGELSHRDALTALRALEPNFGASDNLAALSLADSLLGDEADGSIMLYSDGRWSDASAVNELQLHAKLVSAGANGAEAAPSSNRAIVHFGVKTDPGAAGYNKAVITIRNDADTMQQLKVNVYAEGSAKPFATETVRAEAGGWTSLTVDKLPAEAAYYKAQFAGGSDGYAADDVAYQFPSESRAKRALLVSKGNLFLEKALQLAGVSTVKADPEQYIPDAEDQKELDWIVVDGSGDKLLADKSWEKLLKSKPVWYIDHPKESGAETVIPDNNRAELADHPVVAYLSFADTHIGRLLKPKDAPLWGKAILTYGGIPAIYAGTVEGRPQLRFTFDFQDTDLPLRPEFPVLVVQAADWMSGGSRSELGTAVAGSALSLSFSGEAASAGWKTVEQLSDYGEGSAEQSVTMKGTSGETVKAPSIPGLYRLVEYDKANKVIADRLLTVTADAAESAAFGKVEPIAPSYVSGTNGEGSGSGQPNSGQLAPQTAATASVAAWIALLLLIILAGEWEVYRRGHAS</sequence>
<feature type="transmembrane region" description="Helical" evidence="1">
    <location>
        <begin position="60"/>
        <end position="80"/>
    </location>
</feature>
<proteinExistence type="predicted"/>
<accession>A0A917M698</accession>